<dbReference type="Proteomes" id="UP000309186">
    <property type="component" value="Unassembled WGS sequence"/>
</dbReference>
<sequence length="176" mass="19921">MNRINHLSTTVFFTWLLSLIFSTTSHAHLMAPHKGTLNFDNTGGYLVLSLPASAFLEFDENKDKQLTINEIKRRQQEIISLITKSIYLTEETKKTYLSGALLAPQKSHTKEQNTVEQIVVIGKFLSPLSNNTTLNASLFGDTEKSKELIVTASNKSSNLKHIFKLNEQQISQRLFH</sequence>
<keyword evidence="1" id="KW-0732">Signal</keyword>
<evidence type="ECO:0000313" key="3">
    <source>
        <dbReference type="Proteomes" id="UP000309186"/>
    </source>
</evidence>
<evidence type="ECO:0000313" key="2">
    <source>
        <dbReference type="EMBL" id="TLX45672.1"/>
    </source>
</evidence>
<feature type="chain" id="PRO_5024311268" description="EF-hand domain-containing protein" evidence="1">
    <location>
        <begin position="28"/>
        <end position="176"/>
    </location>
</feature>
<protein>
    <recommendedName>
        <fullName evidence="4">EF-hand domain-containing protein</fullName>
    </recommendedName>
</protein>
<accession>A0A5R9PZ60</accession>
<dbReference type="OrthoDB" id="5624536at2"/>
<comment type="caution">
    <text evidence="2">The sequence shown here is derived from an EMBL/GenBank/DDBJ whole genome shotgun (WGS) entry which is preliminary data.</text>
</comment>
<evidence type="ECO:0008006" key="4">
    <source>
        <dbReference type="Google" id="ProtNLM"/>
    </source>
</evidence>
<reference evidence="2 3" key="1">
    <citation type="submission" date="2018-01" db="EMBL/GenBank/DDBJ databases">
        <title>Co-occurrence of chitin degradation, pigmentation and bioactivity in marine Pseudoalteromonas.</title>
        <authorList>
            <person name="Paulsen S."/>
            <person name="Gram L."/>
            <person name="Machado H."/>
        </authorList>
    </citation>
    <scope>NUCLEOTIDE SEQUENCE [LARGE SCALE GENOMIC DNA]</scope>
    <source>
        <strain evidence="2 3">S3663</strain>
    </source>
</reference>
<dbReference type="InterPro" id="IPR018247">
    <property type="entry name" value="EF_Hand_1_Ca_BS"/>
</dbReference>
<dbReference type="PROSITE" id="PS00018">
    <property type="entry name" value="EF_HAND_1"/>
    <property type="match status" value="1"/>
</dbReference>
<dbReference type="RefSeq" id="WP_138483592.1">
    <property type="nucleotide sequence ID" value="NZ_PPSW01000030.1"/>
</dbReference>
<name>A0A5R9PZ60_9GAMM</name>
<evidence type="ECO:0000256" key="1">
    <source>
        <dbReference type="SAM" id="SignalP"/>
    </source>
</evidence>
<proteinExistence type="predicted"/>
<dbReference type="EMBL" id="PPSW01000030">
    <property type="protein sequence ID" value="TLX45672.1"/>
    <property type="molecule type" value="Genomic_DNA"/>
</dbReference>
<organism evidence="2 3">
    <name type="scientific">Pseudoalteromonas phenolica</name>
    <dbReference type="NCBI Taxonomy" id="161398"/>
    <lineage>
        <taxon>Bacteria</taxon>
        <taxon>Pseudomonadati</taxon>
        <taxon>Pseudomonadota</taxon>
        <taxon>Gammaproteobacteria</taxon>
        <taxon>Alteromonadales</taxon>
        <taxon>Pseudoalteromonadaceae</taxon>
        <taxon>Pseudoalteromonas</taxon>
    </lineage>
</organism>
<dbReference type="AlphaFoldDB" id="A0A5R9PZ60"/>
<gene>
    <name evidence="2" type="ORF">C1E24_17305</name>
</gene>
<feature type="signal peptide" evidence="1">
    <location>
        <begin position="1"/>
        <end position="27"/>
    </location>
</feature>